<dbReference type="PROSITE" id="PS50888">
    <property type="entry name" value="BHLH"/>
    <property type="match status" value="1"/>
</dbReference>
<feature type="compositionally biased region" description="Basic residues" evidence="7">
    <location>
        <begin position="88"/>
        <end position="97"/>
    </location>
</feature>
<evidence type="ECO:0000256" key="2">
    <source>
        <dbReference type="ARBA" id="ARBA00022782"/>
    </source>
</evidence>
<dbReference type="InterPro" id="IPR015789">
    <property type="entry name" value="Twist-rel_bHLH"/>
</dbReference>
<dbReference type="Gene3D" id="4.10.280.10">
    <property type="entry name" value="Helix-loop-helix DNA-binding domain"/>
    <property type="match status" value="1"/>
</dbReference>
<name>A0A818RIP6_9BILA</name>
<dbReference type="PANTHER" id="PTHR23349:SF50">
    <property type="entry name" value="PROTEIN TWIST"/>
    <property type="match status" value="1"/>
</dbReference>
<dbReference type="FunFam" id="4.10.280.10:FF:000030">
    <property type="entry name" value="Twist transcription factor"/>
    <property type="match status" value="1"/>
</dbReference>
<evidence type="ECO:0000259" key="8">
    <source>
        <dbReference type="PROSITE" id="PS50888"/>
    </source>
</evidence>
<dbReference type="GO" id="GO:0000981">
    <property type="term" value="F:DNA-binding transcription factor activity, RNA polymerase II-specific"/>
    <property type="evidence" value="ECO:0007669"/>
    <property type="project" value="TreeGrafter"/>
</dbReference>
<dbReference type="GO" id="GO:0030154">
    <property type="term" value="P:cell differentiation"/>
    <property type="evidence" value="ECO:0007669"/>
    <property type="project" value="UniProtKB-KW"/>
</dbReference>
<dbReference type="AlphaFoldDB" id="A0A818RIP6"/>
<keyword evidence="5" id="KW-0804">Transcription</keyword>
<dbReference type="Proteomes" id="UP000663844">
    <property type="component" value="Unassembled WGS sequence"/>
</dbReference>
<feature type="compositionally biased region" description="Low complexity" evidence="7">
    <location>
        <begin position="119"/>
        <end position="139"/>
    </location>
</feature>
<accession>A0A818RIP6</accession>
<sequence>MDSSSSTTLLQHQPFLNTFIKSEYTSSSNNQQYPLTIYPITSMSSAGSESSLSSPSTPMHIDENYLDTSIHNKKQILESTNNTNNTNHQRRIRRSTRRLNGQPYTSTTSRRLSSKRRQQQQQQQQQQQLHLHNNQEQQQPIMSQDDVQNQRAIANVRERQRTQSLNDAFAHLRHIIPTLPSDKLSKIQTLKLATRYIDFLYQILRSDEQQNSSPNLTSSSSQQTPTSQLQQQQQHTLDTGSSSSPPSQQQQPQQQQQNERPLSYAFSVWRMEGAWSVNDNTSNEQQTSIGNGPFSPDDYQEN</sequence>
<dbReference type="Proteomes" id="UP000663845">
    <property type="component" value="Unassembled WGS sequence"/>
</dbReference>
<dbReference type="PANTHER" id="PTHR23349">
    <property type="entry name" value="BASIC HELIX-LOOP-HELIX TRANSCRIPTION FACTOR, TWIST"/>
    <property type="match status" value="1"/>
</dbReference>
<reference evidence="10" key="1">
    <citation type="submission" date="2021-02" db="EMBL/GenBank/DDBJ databases">
        <authorList>
            <person name="Nowell W R."/>
        </authorList>
    </citation>
    <scope>NUCLEOTIDE SEQUENCE</scope>
</reference>
<dbReference type="SUPFAM" id="SSF47459">
    <property type="entry name" value="HLH, helix-loop-helix DNA-binding domain"/>
    <property type="match status" value="1"/>
</dbReference>
<keyword evidence="2" id="KW-0221">Differentiation</keyword>
<gene>
    <name evidence="9" type="ORF">JYZ213_LOCUS8032</name>
    <name evidence="10" type="ORF">OXD698_LOCUS9227</name>
</gene>
<comment type="caution">
    <text evidence="10">The sequence shown here is derived from an EMBL/GenBank/DDBJ whole genome shotgun (WGS) entry which is preliminary data.</text>
</comment>
<keyword evidence="4" id="KW-0238">DNA-binding</keyword>
<feature type="compositionally biased region" description="Low complexity" evidence="7">
    <location>
        <begin position="209"/>
        <end position="234"/>
    </location>
</feature>
<evidence type="ECO:0000256" key="3">
    <source>
        <dbReference type="ARBA" id="ARBA00023015"/>
    </source>
</evidence>
<feature type="region of interest" description="Disordered" evidence="7">
    <location>
        <begin position="209"/>
        <end position="263"/>
    </location>
</feature>
<evidence type="ECO:0000256" key="5">
    <source>
        <dbReference type="ARBA" id="ARBA00023163"/>
    </source>
</evidence>
<dbReference type="InterPro" id="IPR036638">
    <property type="entry name" value="HLH_DNA-bd_sf"/>
</dbReference>
<evidence type="ECO:0000256" key="4">
    <source>
        <dbReference type="ARBA" id="ARBA00023125"/>
    </source>
</evidence>
<feature type="region of interest" description="Disordered" evidence="7">
    <location>
        <begin position="276"/>
        <end position="302"/>
    </location>
</feature>
<keyword evidence="6" id="KW-0539">Nucleus</keyword>
<feature type="domain" description="BHLH" evidence="8">
    <location>
        <begin position="149"/>
        <end position="200"/>
    </location>
</feature>
<keyword evidence="1" id="KW-0217">Developmental protein</keyword>
<dbReference type="EMBL" id="CAJOAZ010000462">
    <property type="protein sequence ID" value="CAF3654708.1"/>
    <property type="molecule type" value="Genomic_DNA"/>
</dbReference>
<dbReference type="CDD" id="cd11464">
    <property type="entry name" value="bHLH_TS_TWIST"/>
    <property type="match status" value="1"/>
</dbReference>
<dbReference type="GO" id="GO:0046983">
    <property type="term" value="F:protein dimerization activity"/>
    <property type="evidence" value="ECO:0007669"/>
    <property type="project" value="InterPro"/>
</dbReference>
<feature type="compositionally biased region" description="Low complexity" evidence="7">
    <location>
        <begin position="241"/>
        <end position="257"/>
    </location>
</feature>
<evidence type="ECO:0000313" key="10">
    <source>
        <dbReference type="EMBL" id="CAF3654708.1"/>
    </source>
</evidence>
<evidence type="ECO:0000256" key="7">
    <source>
        <dbReference type="SAM" id="MobiDB-lite"/>
    </source>
</evidence>
<organism evidence="10 11">
    <name type="scientific">Adineta steineri</name>
    <dbReference type="NCBI Taxonomy" id="433720"/>
    <lineage>
        <taxon>Eukaryota</taxon>
        <taxon>Metazoa</taxon>
        <taxon>Spiralia</taxon>
        <taxon>Gnathifera</taxon>
        <taxon>Rotifera</taxon>
        <taxon>Eurotatoria</taxon>
        <taxon>Bdelloidea</taxon>
        <taxon>Adinetida</taxon>
        <taxon>Adinetidae</taxon>
        <taxon>Adineta</taxon>
    </lineage>
</organism>
<feature type="region of interest" description="Disordered" evidence="7">
    <location>
        <begin position="77"/>
        <end position="148"/>
    </location>
</feature>
<feature type="compositionally biased region" description="Polar residues" evidence="7">
    <location>
        <begin position="277"/>
        <end position="290"/>
    </location>
</feature>
<evidence type="ECO:0000313" key="9">
    <source>
        <dbReference type="EMBL" id="CAF0853524.1"/>
    </source>
</evidence>
<dbReference type="EMBL" id="CAJNOG010000054">
    <property type="protein sequence ID" value="CAF0853524.1"/>
    <property type="molecule type" value="Genomic_DNA"/>
</dbReference>
<evidence type="ECO:0000256" key="1">
    <source>
        <dbReference type="ARBA" id="ARBA00022473"/>
    </source>
</evidence>
<keyword evidence="3" id="KW-0805">Transcription regulation</keyword>
<proteinExistence type="predicted"/>
<dbReference type="GO" id="GO:0000977">
    <property type="term" value="F:RNA polymerase II transcription regulatory region sequence-specific DNA binding"/>
    <property type="evidence" value="ECO:0007669"/>
    <property type="project" value="TreeGrafter"/>
</dbReference>
<protein>
    <recommendedName>
        <fullName evidence="8">BHLH domain-containing protein</fullName>
    </recommendedName>
</protein>
<evidence type="ECO:0000313" key="11">
    <source>
        <dbReference type="Proteomes" id="UP000663844"/>
    </source>
</evidence>
<dbReference type="Pfam" id="PF00010">
    <property type="entry name" value="HLH"/>
    <property type="match status" value="1"/>
</dbReference>
<evidence type="ECO:0000256" key="6">
    <source>
        <dbReference type="ARBA" id="ARBA00023242"/>
    </source>
</evidence>
<dbReference type="InterPro" id="IPR011598">
    <property type="entry name" value="bHLH_dom"/>
</dbReference>
<dbReference type="InterPro" id="IPR050283">
    <property type="entry name" value="E-box_TF_Regulators"/>
</dbReference>
<dbReference type="SMART" id="SM00353">
    <property type="entry name" value="HLH"/>
    <property type="match status" value="1"/>
</dbReference>